<reference evidence="4 5" key="1">
    <citation type="submission" date="2024-10" db="EMBL/GenBank/DDBJ databases">
        <title>The Natural Products Discovery Center: Release of the First 8490 Sequenced Strains for Exploring Actinobacteria Biosynthetic Diversity.</title>
        <authorList>
            <person name="Kalkreuter E."/>
            <person name="Kautsar S.A."/>
            <person name="Yang D."/>
            <person name="Bader C.D."/>
            <person name="Teijaro C.N."/>
            <person name="Fluegel L."/>
            <person name="Davis C.M."/>
            <person name="Simpson J.R."/>
            <person name="Lauterbach L."/>
            <person name="Steele A.D."/>
            <person name="Gui C."/>
            <person name="Meng S."/>
            <person name="Li G."/>
            <person name="Viehrig K."/>
            <person name="Ye F."/>
            <person name="Su P."/>
            <person name="Kiefer A.F."/>
            <person name="Nichols A."/>
            <person name="Cepeda A.J."/>
            <person name="Yan W."/>
            <person name="Fan B."/>
            <person name="Jiang Y."/>
            <person name="Adhikari A."/>
            <person name="Zheng C.-J."/>
            <person name="Schuster L."/>
            <person name="Cowan T.M."/>
            <person name="Smanski M.J."/>
            <person name="Chevrette M.G."/>
            <person name="De Carvalho L.P.S."/>
            <person name="Shen B."/>
        </authorList>
    </citation>
    <scope>NUCLEOTIDE SEQUENCE [LARGE SCALE GENOMIC DNA]</scope>
    <source>
        <strain evidence="4 5">NPDC020295</strain>
    </source>
</reference>
<dbReference type="Proteomes" id="UP001611397">
    <property type="component" value="Unassembled WGS sequence"/>
</dbReference>
<evidence type="ECO:0000256" key="2">
    <source>
        <dbReference type="SAM" id="MobiDB-lite"/>
    </source>
</evidence>
<proteinExistence type="predicted"/>
<accession>A0ABW7VFR6</accession>
<evidence type="ECO:0000313" key="4">
    <source>
        <dbReference type="EMBL" id="MFI2159018.1"/>
    </source>
</evidence>
<dbReference type="PROSITE" id="PS51371">
    <property type="entry name" value="CBS"/>
    <property type="match status" value="1"/>
</dbReference>
<comment type="caution">
    <text evidence="4">The sequence shown here is derived from an EMBL/GenBank/DDBJ whole genome shotgun (WGS) entry which is preliminary data.</text>
</comment>
<dbReference type="Gene3D" id="3.10.580.10">
    <property type="entry name" value="CBS-domain"/>
    <property type="match status" value="1"/>
</dbReference>
<organism evidence="4 5">
    <name type="scientific">Streptomyces olivaceoviridis</name>
    <name type="common">Streptomyces corchorusii</name>
    <dbReference type="NCBI Taxonomy" id="1921"/>
    <lineage>
        <taxon>Bacteria</taxon>
        <taxon>Bacillati</taxon>
        <taxon>Actinomycetota</taxon>
        <taxon>Actinomycetes</taxon>
        <taxon>Kitasatosporales</taxon>
        <taxon>Streptomycetaceae</taxon>
        <taxon>Streptomyces</taxon>
    </lineage>
</organism>
<gene>
    <name evidence="4" type="ORF">ACH49L_25570</name>
</gene>
<sequence length="116" mass="12576">MATPAVGVTPEATCARAARVMARRGVERLPVIGPDGALHGIVSRSDLLKVFPRDDQDIAEDVRYEAVALLFGTRWTRTGAQRSAPPFRTTTRICRTRDGRPLPDGGRPHADGGTDR</sequence>
<keyword evidence="1" id="KW-0129">CBS domain</keyword>
<evidence type="ECO:0000313" key="5">
    <source>
        <dbReference type="Proteomes" id="UP001611397"/>
    </source>
</evidence>
<dbReference type="InterPro" id="IPR000644">
    <property type="entry name" value="CBS_dom"/>
</dbReference>
<feature type="domain" description="CBS" evidence="3">
    <location>
        <begin position="1"/>
        <end position="58"/>
    </location>
</feature>
<dbReference type="SUPFAM" id="SSF54631">
    <property type="entry name" value="CBS-domain pair"/>
    <property type="match status" value="1"/>
</dbReference>
<dbReference type="InterPro" id="IPR046342">
    <property type="entry name" value="CBS_dom_sf"/>
</dbReference>
<dbReference type="EMBL" id="JBIRWM010000013">
    <property type="protein sequence ID" value="MFI2159018.1"/>
    <property type="molecule type" value="Genomic_DNA"/>
</dbReference>
<dbReference type="Pfam" id="PF00571">
    <property type="entry name" value="CBS"/>
    <property type="match status" value="1"/>
</dbReference>
<protein>
    <submittedName>
        <fullName evidence="4">CBS domain-containing protein</fullName>
    </submittedName>
</protein>
<feature type="compositionally biased region" description="Basic and acidic residues" evidence="2">
    <location>
        <begin position="95"/>
        <end position="116"/>
    </location>
</feature>
<keyword evidence="5" id="KW-1185">Reference proteome</keyword>
<evidence type="ECO:0000256" key="1">
    <source>
        <dbReference type="PROSITE-ProRule" id="PRU00703"/>
    </source>
</evidence>
<dbReference type="RefSeq" id="WP_341846296.1">
    <property type="nucleotide sequence ID" value="NZ_JBIRUT010000015.1"/>
</dbReference>
<evidence type="ECO:0000259" key="3">
    <source>
        <dbReference type="PROSITE" id="PS51371"/>
    </source>
</evidence>
<dbReference type="SMART" id="SM00116">
    <property type="entry name" value="CBS"/>
    <property type="match status" value="1"/>
</dbReference>
<name>A0ABW7VFR6_STROI</name>
<feature type="region of interest" description="Disordered" evidence="2">
    <location>
        <begin position="80"/>
        <end position="116"/>
    </location>
</feature>